<dbReference type="InterPro" id="IPR001214">
    <property type="entry name" value="SET_dom"/>
</dbReference>
<feature type="region of interest" description="Disordered" evidence="1">
    <location>
        <begin position="39"/>
        <end position="85"/>
    </location>
</feature>
<organism evidence="3 4">
    <name type="scientific">Coccomyxa subellipsoidea (strain C-169)</name>
    <name type="common">Green microalga</name>
    <dbReference type="NCBI Taxonomy" id="574566"/>
    <lineage>
        <taxon>Eukaryota</taxon>
        <taxon>Viridiplantae</taxon>
        <taxon>Chlorophyta</taxon>
        <taxon>core chlorophytes</taxon>
        <taxon>Trebouxiophyceae</taxon>
        <taxon>Trebouxiophyceae incertae sedis</taxon>
        <taxon>Coccomyxaceae</taxon>
        <taxon>Coccomyxa</taxon>
        <taxon>Coccomyxa subellipsoidea</taxon>
    </lineage>
</organism>
<name>I0Z1D2_COCSC</name>
<evidence type="ECO:0000256" key="1">
    <source>
        <dbReference type="SAM" id="MobiDB-lite"/>
    </source>
</evidence>
<dbReference type="PANTHER" id="PTHR12197:SF282">
    <property type="entry name" value="SET DOMAIN-CONTAINING PROTEIN"/>
    <property type="match status" value="1"/>
</dbReference>
<dbReference type="OrthoDB" id="513752at2759"/>
<dbReference type="Gene3D" id="2.170.270.10">
    <property type="entry name" value="SET domain"/>
    <property type="match status" value="1"/>
</dbReference>
<dbReference type="PANTHER" id="PTHR12197">
    <property type="entry name" value="HISTONE-LYSINE N-METHYLTRANSFERASE SMYD"/>
    <property type="match status" value="1"/>
</dbReference>
<feature type="compositionally biased region" description="Basic residues" evidence="1">
    <location>
        <begin position="69"/>
        <end position="81"/>
    </location>
</feature>
<dbReference type="Gene3D" id="1.10.220.160">
    <property type="match status" value="1"/>
</dbReference>
<gene>
    <name evidence="3" type="ORF">COCSUDRAFT_40845</name>
</gene>
<dbReference type="GeneID" id="17042453"/>
<evidence type="ECO:0000313" key="4">
    <source>
        <dbReference type="Proteomes" id="UP000007264"/>
    </source>
</evidence>
<dbReference type="AlphaFoldDB" id="I0Z1D2"/>
<proteinExistence type="predicted"/>
<dbReference type="KEGG" id="csl:COCSUDRAFT_40845"/>
<dbReference type="InterPro" id="IPR046341">
    <property type="entry name" value="SET_dom_sf"/>
</dbReference>
<dbReference type="SUPFAM" id="SSF82199">
    <property type="entry name" value="SET domain"/>
    <property type="match status" value="1"/>
</dbReference>
<evidence type="ECO:0000313" key="3">
    <source>
        <dbReference type="EMBL" id="EIE24451.1"/>
    </source>
</evidence>
<dbReference type="STRING" id="574566.I0Z1D2"/>
<dbReference type="Pfam" id="PF00856">
    <property type="entry name" value="SET"/>
    <property type="match status" value="1"/>
</dbReference>
<keyword evidence="4" id="KW-1185">Reference proteome</keyword>
<dbReference type="eggNOG" id="KOG2084">
    <property type="taxonomic scope" value="Eukaryota"/>
</dbReference>
<accession>I0Z1D2</accession>
<evidence type="ECO:0000259" key="2">
    <source>
        <dbReference type="PROSITE" id="PS50280"/>
    </source>
</evidence>
<feature type="compositionally biased region" description="Basic and acidic residues" evidence="1">
    <location>
        <begin position="39"/>
        <end position="54"/>
    </location>
</feature>
<dbReference type="CDD" id="cd20071">
    <property type="entry name" value="SET_SMYD"/>
    <property type="match status" value="1"/>
</dbReference>
<comment type="caution">
    <text evidence="3">The sequence shown here is derived from an EMBL/GenBank/DDBJ whole genome shotgun (WGS) entry which is preliminary data.</text>
</comment>
<dbReference type="Gene3D" id="6.10.140.2220">
    <property type="match status" value="1"/>
</dbReference>
<dbReference type="PROSITE" id="PS50280">
    <property type="entry name" value="SET"/>
    <property type="match status" value="1"/>
</dbReference>
<dbReference type="Proteomes" id="UP000007264">
    <property type="component" value="Unassembled WGS sequence"/>
</dbReference>
<dbReference type="InterPro" id="IPR050869">
    <property type="entry name" value="H3K4_H4K5_MeTrfase"/>
</dbReference>
<dbReference type="RefSeq" id="XP_005648995.1">
    <property type="nucleotide sequence ID" value="XM_005648938.1"/>
</dbReference>
<feature type="domain" description="SET" evidence="2">
    <location>
        <begin position="95"/>
        <end position="367"/>
    </location>
</feature>
<protein>
    <submittedName>
        <fullName evidence="3">SET domain-containing protein</fullName>
    </submittedName>
</protein>
<reference evidence="3 4" key="1">
    <citation type="journal article" date="2012" name="Genome Biol.">
        <title>The genome of the polar eukaryotic microalga coccomyxa subellipsoidea reveals traits of cold adaptation.</title>
        <authorList>
            <person name="Blanc G."/>
            <person name="Agarkova I."/>
            <person name="Grimwood J."/>
            <person name="Kuo A."/>
            <person name="Brueggeman A."/>
            <person name="Dunigan D."/>
            <person name="Gurnon J."/>
            <person name="Ladunga I."/>
            <person name="Lindquist E."/>
            <person name="Lucas S."/>
            <person name="Pangilinan J."/>
            <person name="Proschold T."/>
            <person name="Salamov A."/>
            <person name="Schmutz J."/>
            <person name="Weeks D."/>
            <person name="Yamada T."/>
            <person name="Claverie J.M."/>
            <person name="Grigoriev I."/>
            <person name="Van Etten J."/>
            <person name="Lomsadze A."/>
            <person name="Borodovsky M."/>
        </authorList>
    </citation>
    <scope>NUCLEOTIDE SEQUENCE [LARGE SCALE GENOMIC DNA]</scope>
    <source>
        <strain evidence="3 4">C-169</strain>
    </source>
</reference>
<dbReference type="EMBL" id="AGSI01000005">
    <property type="protein sequence ID" value="EIE24451.1"/>
    <property type="molecule type" value="Genomic_DNA"/>
</dbReference>
<sequence length="606" mass="65399">MGKFWHLLGTRSYLIETRLPLLVTAGGEESNTVDNKLIESTKEDASDTKSHSEEQDGGNLGEAAIGSPSKKKRKPKKKAKKLVAPPTVLAAEGRLPWSLASSARLGRHALAKRDISPGDLVLIEAPVAAVVRSQFVKTVCHTCYRELPALAPPGSVPDRAAAAPNKQYCSRACALADTLAAVTNPIHAKIDKMAVETQVDPQLLRLILELDSKRATSAPPGKPTPTPEGTWVLKFSRTKAGQLEAVHCTLEDMETLTSPWDKSPEAWRKSVRAGCEALQQAIIAEGAYQPGSLQQLLDMAAVINNNAHGMGAANSTNTDSALGLYPALSMLNHSCLPNCVFASCGSDMHVRAIRPVAAGEQLTVTYINIMEPRRIRARELMDTKHFACACERCVSPLETHPDRFLEAVKCGAGGCDGWLLEQRADNLSEGDTWKCTVCATAVPSRSVDGRTGPQDITESFRAAWHQAANILRYKGHAAGRPVFEAVLARAEGVLHPMHVSAFDSLMPLVNCCRSAGDGAGASRHLARMLDTMETVCGLPTVEVGNLYDLLGKMLADRANSVPAALRARAKKQAKEAWARALAVWAISLGEKHEKCDDLRSRMKLLR</sequence>
<dbReference type="SMART" id="SM00317">
    <property type="entry name" value="SET"/>
    <property type="match status" value="1"/>
</dbReference>